<sequence>MIYTESVCVNQRLQEAECWRAPSPREAAASSSVMELGIMMFSSGRDPPLSLGQCHLSSDRSAATQQELLVD</sequence>
<dbReference type="Proteomes" id="UP001476798">
    <property type="component" value="Unassembled WGS sequence"/>
</dbReference>
<feature type="compositionally biased region" description="Polar residues" evidence="1">
    <location>
        <begin position="55"/>
        <end position="71"/>
    </location>
</feature>
<organism evidence="2 3">
    <name type="scientific">Goodea atripinnis</name>
    <dbReference type="NCBI Taxonomy" id="208336"/>
    <lineage>
        <taxon>Eukaryota</taxon>
        <taxon>Metazoa</taxon>
        <taxon>Chordata</taxon>
        <taxon>Craniata</taxon>
        <taxon>Vertebrata</taxon>
        <taxon>Euteleostomi</taxon>
        <taxon>Actinopterygii</taxon>
        <taxon>Neopterygii</taxon>
        <taxon>Teleostei</taxon>
        <taxon>Neoteleostei</taxon>
        <taxon>Acanthomorphata</taxon>
        <taxon>Ovalentaria</taxon>
        <taxon>Atherinomorphae</taxon>
        <taxon>Cyprinodontiformes</taxon>
        <taxon>Goodeidae</taxon>
        <taxon>Goodea</taxon>
    </lineage>
</organism>
<protein>
    <submittedName>
        <fullName evidence="2">Uncharacterized protein</fullName>
    </submittedName>
</protein>
<name>A0ABV0PXT1_9TELE</name>
<evidence type="ECO:0000256" key="1">
    <source>
        <dbReference type="SAM" id="MobiDB-lite"/>
    </source>
</evidence>
<evidence type="ECO:0000313" key="3">
    <source>
        <dbReference type="Proteomes" id="UP001476798"/>
    </source>
</evidence>
<comment type="caution">
    <text evidence="2">The sequence shown here is derived from an EMBL/GenBank/DDBJ whole genome shotgun (WGS) entry which is preliminary data.</text>
</comment>
<gene>
    <name evidence="2" type="ORF">GOODEAATRI_013796</name>
</gene>
<evidence type="ECO:0000313" key="2">
    <source>
        <dbReference type="EMBL" id="MEQ2188326.1"/>
    </source>
</evidence>
<keyword evidence="3" id="KW-1185">Reference proteome</keyword>
<proteinExistence type="predicted"/>
<reference evidence="2 3" key="1">
    <citation type="submission" date="2021-06" db="EMBL/GenBank/DDBJ databases">
        <authorList>
            <person name="Palmer J.M."/>
        </authorList>
    </citation>
    <scope>NUCLEOTIDE SEQUENCE [LARGE SCALE GENOMIC DNA]</scope>
    <source>
        <strain evidence="2 3">GA_2019</strain>
        <tissue evidence="2">Muscle</tissue>
    </source>
</reference>
<dbReference type="EMBL" id="JAHRIO010090903">
    <property type="protein sequence ID" value="MEQ2188326.1"/>
    <property type="molecule type" value="Genomic_DNA"/>
</dbReference>
<accession>A0ABV0PXT1</accession>
<feature type="region of interest" description="Disordered" evidence="1">
    <location>
        <begin position="52"/>
        <end position="71"/>
    </location>
</feature>